<evidence type="ECO:0000256" key="1">
    <source>
        <dbReference type="SAM" id="Coils"/>
    </source>
</evidence>
<gene>
    <name evidence="2" type="ORF">BAA01_11610</name>
</gene>
<proteinExistence type="predicted"/>
<dbReference type="AlphaFoldDB" id="A0A1Y3PNF5"/>
<accession>A0A1Y3PNF5</accession>
<protein>
    <recommendedName>
        <fullName evidence="4">Phage tail tape measure protein</fullName>
    </recommendedName>
</protein>
<reference evidence="3" key="1">
    <citation type="submission" date="2016-06" db="EMBL/GenBank/DDBJ databases">
        <authorList>
            <person name="Nascimento L."/>
            <person name="Pereira R.V."/>
            <person name="Martins L.F."/>
            <person name="Quaggio R.B."/>
            <person name="Silva A.M."/>
            <person name="Setubal J.C."/>
        </authorList>
    </citation>
    <scope>NUCLEOTIDE SEQUENCE [LARGE SCALE GENOMIC DNA]</scope>
</reference>
<evidence type="ECO:0000313" key="2">
    <source>
        <dbReference type="EMBL" id="OUM86648.1"/>
    </source>
</evidence>
<keyword evidence="1" id="KW-0175">Coiled coil</keyword>
<sequence>MAMTLEELQILITSETSGLRKELANVKRELNSVNKEVKSVTDRIKSAFKGVAAILSAIGIGATIRSATREAMQFEAAVQQLRRLMGSSVGVFQQWANEQAIAFGMARSEAMRYGAVFANLVSSFATNTAQVAQYTQDLLQASAVVASYTGRTMEDVMERIRSGLLGNTEAIEDLGINVNVAMIEATDAFRRFAGDRSWNQLDFRTQQTIRYFAILEQAAQKYGTEIAQNTTTRQAMFTAQLKEVQLALGQAFLPIYNTVLPALTNLAASLANVMRYVAAFMQALFGTNQSVAQQAASAAQAQAAVGDAIAKSGEQAEKAGKQAQNAVASFDEVHQVADETAGAGLSPDGIAAGAFDLQGAFDGDQIDTEAIPSKVQEIADRVRGIFSGLWEELGRIGQTIGVAFAGVVPALQPIAEAKGPIVAAFTEIGQTAQQLMNSFMVPLAAYLLTDFIPSIVTGFTQSFAPVFADVLVWSWQEFAATFQNVTATVVDLLNNTWIPAADQIKTAFLDAFPTIASAIQSVLDGTIKPFVHYVLNDFIIPITAEMNRTFAPIFADVGAWAIRQFAETFRWAADMINRVYNTAIKPVFDFIKGIVLDTLRVVTNLWQQYGQVLLDNLSQLFENIRGTFQLLWDEILEPIIQPFLETMSWLWEKHLKNLVDQVGQFVMKLINGALEIYNKFISPIVNWLIKTFGPVFVDTFNFVVSIVSDAIAMISDVLSGLFKILGGVIDFIVGVFTGNWRKAWEGVREIFRGIVDSLWGIIKFPLNLIIDGINRLIDGLNSINIDIPDWVPGLGGKSFGISIPKIPKLARGAIIDQPTLALVGESGKEAVVPLENTGFVNAIASAVGTAVLSAFQVASAGGQNNGDGRDIVIQIDGTTLARILSPLLEREQQRLGTAILQPI</sequence>
<comment type="caution">
    <text evidence="2">The sequence shown here is derived from an EMBL/GenBank/DDBJ whole genome shotgun (WGS) entry which is preliminary data.</text>
</comment>
<feature type="coiled-coil region" evidence="1">
    <location>
        <begin position="16"/>
        <end position="84"/>
    </location>
</feature>
<evidence type="ECO:0000313" key="3">
    <source>
        <dbReference type="Proteomes" id="UP000196475"/>
    </source>
</evidence>
<organism evidence="2 3">
    <name type="scientific">Bacillus thermozeamaize</name>
    <dbReference type="NCBI Taxonomy" id="230954"/>
    <lineage>
        <taxon>Bacteria</taxon>
        <taxon>Bacillati</taxon>
        <taxon>Bacillota</taxon>
        <taxon>Bacilli</taxon>
        <taxon>Bacillales</taxon>
        <taxon>Bacillaceae</taxon>
        <taxon>Bacillus</taxon>
    </lineage>
</organism>
<dbReference type="EMBL" id="LZRT01000087">
    <property type="protein sequence ID" value="OUM86648.1"/>
    <property type="molecule type" value="Genomic_DNA"/>
</dbReference>
<dbReference type="SUPFAM" id="SSF48371">
    <property type="entry name" value="ARM repeat"/>
    <property type="match status" value="1"/>
</dbReference>
<dbReference type="Proteomes" id="UP000196475">
    <property type="component" value="Unassembled WGS sequence"/>
</dbReference>
<name>A0A1Y3PNF5_9BACI</name>
<dbReference type="InterPro" id="IPR016024">
    <property type="entry name" value="ARM-type_fold"/>
</dbReference>
<evidence type="ECO:0008006" key="4">
    <source>
        <dbReference type="Google" id="ProtNLM"/>
    </source>
</evidence>